<dbReference type="PROSITE" id="PS50884">
    <property type="entry name" value="ZF_DOF_2"/>
    <property type="match status" value="1"/>
</dbReference>
<dbReference type="PANTHER" id="PTHR31992:SF316">
    <property type="entry name" value="DOF ZINC FINGER PROTEIN DOF1.2"/>
    <property type="match status" value="1"/>
</dbReference>
<keyword evidence="7 8" id="KW-0539">Nucleus</keyword>
<evidence type="ECO:0000313" key="11">
    <source>
        <dbReference type="EMBL" id="KAF5749105.1"/>
    </source>
</evidence>
<feature type="domain" description="Dof-type" evidence="10">
    <location>
        <begin position="24"/>
        <end position="78"/>
    </location>
</feature>
<keyword evidence="4 9" id="KW-0805">Transcription regulation</keyword>
<dbReference type="EMBL" id="JAAARO010000004">
    <property type="protein sequence ID" value="KAF5749105.1"/>
    <property type="molecule type" value="Genomic_DNA"/>
</dbReference>
<dbReference type="GO" id="GO:0005634">
    <property type="term" value="C:nucleus"/>
    <property type="evidence" value="ECO:0007669"/>
    <property type="project" value="UniProtKB-SubCell"/>
</dbReference>
<protein>
    <recommendedName>
        <fullName evidence="9">Dof zinc finger protein</fullName>
    </recommendedName>
</protein>
<dbReference type="Pfam" id="PF02701">
    <property type="entry name" value="Zn_ribbon_Dof"/>
    <property type="match status" value="1"/>
</dbReference>
<evidence type="ECO:0000256" key="5">
    <source>
        <dbReference type="ARBA" id="ARBA00023125"/>
    </source>
</evidence>
<comment type="caution">
    <text evidence="11">The sequence shown here is derived from an EMBL/GenBank/DDBJ whole genome shotgun (WGS) entry which is preliminary data.</text>
</comment>
<evidence type="ECO:0000256" key="1">
    <source>
        <dbReference type="ARBA" id="ARBA00022723"/>
    </source>
</evidence>
<dbReference type="GO" id="GO:0003700">
    <property type="term" value="F:DNA-binding transcription factor activity"/>
    <property type="evidence" value="ECO:0007669"/>
    <property type="project" value="UniProtKB-UniRule"/>
</dbReference>
<dbReference type="GO" id="GO:0008270">
    <property type="term" value="F:zinc ion binding"/>
    <property type="evidence" value="ECO:0007669"/>
    <property type="project" value="UniProtKB-KW"/>
</dbReference>
<comment type="subcellular location">
    <subcellularLocation>
        <location evidence="8 9">Nucleus</location>
    </subcellularLocation>
</comment>
<sequence length="145" mass="16200">MIFLRPSMVENKWNSNIAGHGVAPNCPSCASSNTKFCYYNNYSLSQHRFFCKVCRRYGTRGGSLRNVPVGGGCRRNCRTKAARRMIDQLSLYSISSRLNGDQQNYVQFGSPNSDSSTTHSNGNLIDMTLAFAKYLNQDFSSGEDL</sequence>
<name>A0A7J7DRX2_TRIWF</name>
<keyword evidence="6 9" id="KW-0804">Transcription</keyword>
<evidence type="ECO:0000256" key="3">
    <source>
        <dbReference type="ARBA" id="ARBA00022833"/>
    </source>
</evidence>
<evidence type="ECO:0000256" key="8">
    <source>
        <dbReference type="PROSITE-ProRule" id="PRU00071"/>
    </source>
</evidence>
<keyword evidence="5 8" id="KW-0238">DNA-binding</keyword>
<gene>
    <name evidence="11" type="ORF">HS088_TW04G01067</name>
</gene>
<keyword evidence="1 9" id="KW-0479">Metal-binding</keyword>
<evidence type="ECO:0000259" key="10">
    <source>
        <dbReference type="PROSITE" id="PS50884"/>
    </source>
</evidence>
<evidence type="ECO:0000256" key="4">
    <source>
        <dbReference type="ARBA" id="ARBA00023015"/>
    </source>
</evidence>
<dbReference type="InParanoid" id="A0A7J7DRX2"/>
<comment type="function">
    <text evidence="9">Transcription factor that binds specifically to a 5'-AA[AG]G-3' consensus core sequence.</text>
</comment>
<dbReference type="InterPro" id="IPR045174">
    <property type="entry name" value="Dof"/>
</dbReference>
<evidence type="ECO:0000256" key="9">
    <source>
        <dbReference type="RuleBase" id="RU369094"/>
    </source>
</evidence>
<keyword evidence="3 9" id="KW-0862">Zinc</keyword>
<accession>A0A7J7DRX2</accession>
<evidence type="ECO:0000256" key="7">
    <source>
        <dbReference type="ARBA" id="ARBA00023242"/>
    </source>
</evidence>
<proteinExistence type="predicted"/>
<dbReference type="PANTHER" id="PTHR31992">
    <property type="entry name" value="DOF ZINC FINGER PROTEIN DOF1.4-RELATED"/>
    <property type="match status" value="1"/>
</dbReference>
<dbReference type="Proteomes" id="UP000593562">
    <property type="component" value="Unassembled WGS sequence"/>
</dbReference>
<keyword evidence="12" id="KW-1185">Reference proteome</keyword>
<reference evidence="11 12" key="1">
    <citation type="journal article" date="2020" name="Nat. Commun.">
        <title>Genome of Tripterygium wilfordii and identification of cytochrome P450 involved in triptolide biosynthesis.</title>
        <authorList>
            <person name="Tu L."/>
            <person name="Su P."/>
            <person name="Zhang Z."/>
            <person name="Gao L."/>
            <person name="Wang J."/>
            <person name="Hu T."/>
            <person name="Zhou J."/>
            <person name="Zhang Y."/>
            <person name="Zhao Y."/>
            <person name="Liu Y."/>
            <person name="Song Y."/>
            <person name="Tong Y."/>
            <person name="Lu Y."/>
            <person name="Yang J."/>
            <person name="Xu C."/>
            <person name="Jia M."/>
            <person name="Peters R.J."/>
            <person name="Huang L."/>
            <person name="Gao W."/>
        </authorList>
    </citation>
    <scope>NUCLEOTIDE SEQUENCE [LARGE SCALE GENOMIC DNA]</scope>
    <source>
        <strain evidence="12">cv. XIE 37</strain>
        <tissue evidence="11">Leaf</tissue>
    </source>
</reference>
<dbReference type="InterPro" id="IPR003851">
    <property type="entry name" value="Znf_Dof"/>
</dbReference>
<dbReference type="GO" id="GO:0003677">
    <property type="term" value="F:DNA binding"/>
    <property type="evidence" value="ECO:0007669"/>
    <property type="project" value="UniProtKB-UniRule"/>
</dbReference>
<evidence type="ECO:0000256" key="2">
    <source>
        <dbReference type="ARBA" id="ARBA00022771"/>
    </source>
</evidence>
<dbReference type="FunCoup" id="A0A7J7DRX2">
    <property type="interactions" value="38"/>
</dbReference>
<dbReference type="AlphaFoldDB" id="A0A7J7DRX2"/>
<keyword evidence="2 8" id="KW-0863">Zinc-finger</keyword>
<evidence type="ECO:0000256" key="6">
    <source>
        <dbReference type="ARBA" id="ARBA00023163"/>
    </source>
</evidence>
<organism evidence="11 12">
    <name type="scientific">Tripterygium wilfordii</name>
    <name type="common">Thunder God vine</name>
    <dbReference type="NCBI Taxonomy" id="458696"/>
    <lineage>
        <taxon>Eukaryota</taxon>
        <taxon>Viridiplantae</taxon>
        <taxon>Streptophyta</taxon>
        <taxon>Embryophyta</taxon>
        <taxon>Tracheophyta</taxon>
        <taxon>Spermatophyta</taxon>
        <taxon>Magnoliopsida</taxon>
        <taxon>eudicotyledons</taxon>
        <taxon>Gunneridae</taxon>
        <taxon>Pentapetalae</taxon>
        <taxon>rosids</taxon>
        <taxon>fabids</taxon>
        <taxon>Celastrales</taxon>
        <taxon>Celastraceae</taxon>
        <taxon>Tripterygium</taxon>
    </lineage>
</organism>
<evidence type="ECO:0000313" key="12">
    <source>
        <dbReference type="Proteomes" id="UP000593562"/>
    </source>
</evidence>